<reference evidence="2 3" key="1">
    <citation type="journal article" date="2016" name="Nat. Commun.">
        <title>Extremotolerant tardigrade genome and improved radiotolerance of human cultured cells by tardigrade-unique protein.</title>
        <authorList>
            <person name="Hashimoto T."/>
            <person name="Horikawa D.D."/>
            <person name="Saito Y."/>
            <person name="Kuwahara H."/>
            <person name="Kozuka-Hata H."/>
            <person name="Shin-I T."/>
            <person name="Minakuchi Y."/>
            <person name="Ohishi K."/>
            <person name="Motoyama A."/>
            <person name="Aizu T."/>
            <person name="Enomoto A."/>
            <person name="Kondo K."/>
            <person name="Tanaka S."/>
            <person name="Hara Y."/>
            <person name="Koshikawa S."/>
            <person name="Sagara H."/>
            <person name="Miura T."/>
            <person name="Yokobori S."/>
            <person name="Miyagawa K."/>
            <person name="Suzuki Y."/>
            <person name="Kubo T."/>
            <person name="Oyama M."/>
            <person name="Kohara Y."/>
            <person name="Fujiyama A."/>
            <person name="Arakawa K."/>
            <person name="Katayama T."/>
            <person name="Toyoda A."/>
            <person name="Kunieda T."/>
        </authorList>
    </citation>
    <scope>NUCLEOTIDE SEQUENCE [LARGE SCALE GENOMIC DNA]</scope>
    <source>
        <strain evidence="2 3">YOKOZUNA-1</strain>
    </source>
</reference>
<feature type="region of interest" description="Disordered" evidence="1">
    <location>
        <begin position="117"/>
        <end position="136"/>
    </location>
</feature>
<proteinExistence type="predicted"/>
<dbReference type="EMBL" id="BDGG01000015">
    <property type="protein sequence ID" value="GAV07755.1"/>
    <property type="molecule type" value="Genomic_DNA"/>
</dbReference>
<dbReference type="Proteomes" id="UP000186922">
    <property type="component" value="Unassembled WGS sequence"/>
</dbReference>
<name>A0A1D1W2J5_RAMVA</name>
<evidence type="ECO:0000313" key="3">
    <source>
        <dbReference type="Proteomes" id="UP000186922"/>
    </source>
</evidence>
<sequence>MLFIYLAAAAVTPKPGTWSIHCPSNSSAALEIWRISYATADQRNSDSRYEVPGTEISTGRGDIHRVLKLKYNVRTRWISPRPVDVSVPSTSYPPALQPAKTNLLTDSLMKLTCRDNQTPHDLDFGTQEKAESTLSF</sequence>
<accession>A0A1D1W2J5</accession>
<evidence type="ECO:0000313" key="2">
    <source>
        <dbReference type="EMBL" id="GAV07755.1"/>
    </source>
</evidence>
<evidence type="ECO:0000256" key="1">
    <source>
        <dbReference type="SAM" id="MobiDB-lite"/>
    </source>
</evidence>
<comment type="caution">
    <text evidence="2">The sequence shown here is derived from an EMBL/GenBank/DDBJ whole genome shotgun (WGS) entry which is preliminary data.</text>
</comment>
<protein>
    <submittedName>
        <fullName evidence="2">Uncharacterized protein</fullName>
    </submittedName>
</protein>
<organism evidence="2 3">
    <name type="scientific">Ramazzottius varieornatus</name>
    <name type="common">Water bear</name>
    <name type="synonym">Tardigrade</name>
    <dbReference type="NCBI Taxonomy" id="947166"/>
    <lineage>
        <taxon>Eukaryota</taxon>
        <taxon>Metazoa</taxon>
        <taxon>Ecdysozoa</taxon>
        <taxon>Tardigrada</taxon>
        <taxon>Eutardigrada</taxon>
        <taxon>Parachela</taxon>
        <taxon>Hypsibioidea</taxon>
        <taxon>Ramazzottiidae</taxon>
        <taxon>Ramazzottius</taxon>
    </lineage>
</organism>
<gene>
    <name evidence="2" type="primary">RvY_17561-1</name>
    <name evidence="2" type="synonym">RvY_17561.1</name>
    <name evidence="2" type="ORF">RvY_17561</name>
</gene>
<keyword evidence="3" id="KW-1185">Reference proteome</keyword>
<dbReference type="AlphaFoldDB" id="A0A1D1W2J5"/>